<dbReference type="Pfam" id="PF00149">
    <property type="entry name" value="Metallophos"/>
    <property type="match status" value="1"/>
</dbReference>
<name>A0A6G0WKR3_9STRA</name>
<keyword evidence="3" id="KW-0812">Transmembrane</keyword>
<dbReference type="PANTHER" id="PTHR10161">
    <property type="entry name" value="TARTRATE-RESISTANT ACID PHOSPHATASE TYPE 5"/>
    <property type="match status" value="1"/>
</dbReference>
<gene>
    <name evidence="5" type="ORF">Ae201684_014199</name>
</gene>
<dbReference type="Proteomes" id="UP000481153">
    <property type="component" value="Unassembled WGS sequence"/>
</dbReference>
<comment type="caution">
    <text evidence="5">The sequence shown here is derived from an EMBL/GenBank/DDBJ whole genome shotgun (WGS) entry which is preliminary data.</text>
</comment>
<dbReference type="InterPro" id="IPR004843">
    <property type="entry name" value="Calcineurin-like_PHP"/>
</dbReference>
<dbReference type="InterPro" id="IPR051558">
    <property type="entry name" value="Metallophosphoesterase_PAP"/>
</dbReference>
<dbReference type="InterPro" id="IPR029052">
    <property type="entry name" value="Metallo-depent_PP-like"/>
</dbReference>
<dbReference type="Gene3D" id="3.60.21.10">
    <property type="match status" value="1"/>
</dbReference>
<feature type="transmembrane region" description="Helical" evidence="3">
    <location>
        <begin position="21"/>
        <end position="40"/>
    </location>
</feature>
<reference evidence="5 6" key="1">
    <citation type="submission" date="2019-07" db="EMBL/GenBank/DDBJ databases">
        <title>Genomics analysis of Aphanomyces spp. identifies a new class of oomycete effector associated with host adaptation.</title>
        <authorList>
            <person name="Gaulin E."/>
        </authorList>
    </citation>
    <scope>NUCLEOTIDE SEQUENCE [LARGE SCALE GENOMIC DNA]</scope>
    <source>
        <strain evidence="5 6">ATCC 201684</strain>
    </source>
</reference>
<dbReference type="AlphaFoldDB" id="A0A6G0WKR3"/>
<keyword evidence="3" id="KW-1133">Transmembrane helix</keyword>
<dbReference type="GO" id="GO:0016787">
    <property type="term" value="F:hydrolase activity"/>
    <property type="evidence" value="ECO:0007669"/>
    <property type="project" value="UniProtKB-KW"/>
</dbReference>
<keyword evidence="1" id="KW-0732">Signal</keyword>
<proteinExistence type="predicted"/>
<evidence type="ECO:0000313" key="5">
    <source>
        <dbReference type="EMBL" id="KAF0727859.1"/>
    </source>
</evidence>
<evidence type="ECO:0000256" key="3">
    <source>
        <dbReference type="SAM" id="Phobius"/>
    </source>
</evidence>
<feature type="domain" description="Calcineurin-like phosphoesterase" evidence="4">
    <location>
        <begin position="73"/>
        <end position="368"/>
    </location>
</feature>
<dbReference type="PANTHER" id="PTHR10161:SF14">
    <property type="entry name" value="TARTRATE-RESISTANT ACID PHOSPHATASE TYPE 5"/>
    <property type="match status" value="1"/>
</dbReference>
<dbReference type="VEuPathDB" id="FungiDB:AeMF1_005338"/>
<organism evidence="5 6">
    <name type="scientific">Aphanomyces euteiches</name>
    <dbReference type="NCBI Taxonomy" id="100861"/>
    <lineage>
        <taxon>Eukaryota</taxon>
        <taxon>Sar</taxon>
        <taxon>Stramenopiles</taxon>
        <taxon>Oomycota</taxon>
        <taxon>Saprolegniomycetes</taxon>
        <taxon>Saprolegniales</taxon>
        <taxon>Verrucalvaceae</taxon>
        <taxon>Aphanomyces</taxon>
    </lineage>
</organism>
<keyword evidence="6" id="KW-1185">Reference proteome</keyword>
<dbReference type="SUPFAM" id="SSF56300">
    <property type="entry name" value="Metallo-dependent phosphatases"/>
    <property type="match status" value="1"/>
</dbReference>
<evidence type="ECO:0000313" key="6">
    <source>
        <dbReference type="Proteomes" id="UP000481153"/>
    </source>
</evidence>
<keyword evidence="3" id="KW-0472">Membrane</keyword>
<sequence>MPSESTQLVQRTLPSSWLRRLVPVVVIAVIGSITFLHSTVSTSPKRLHGSTKLNSAVRNGLDDPEEAVPAFTFLALGDWGGTLGKAAGYPGSCCKLYRGALDTGSSRFKVDYYAQIYVAALMAQSADEIHPLRILSHGDNFYWSGVGTGDMEYRFDQTFERVYNAPSLRDVPWLNVAGNHDLGGNSFICGEADYAFRECQTKEELLRYLDIRFEAQANYTSPHKNRWILRDHYYVERVAKDGVSVDVFNLDTNHAEHHGAKDVCCQCFDYAKRLHMPQSVCNTIRPGDAACFGGNLELYDACVAKIESWANDSWQRAMVDIQASTATFKIVNTHYSPHYHMEVEKRNQWYTLCREAGVTVWFNGHTHGFNHDIATWGTHFFENGGGGGYWTQNFPGMNNGFVKNQWRVVGNPYGFMELSFSKDWLKVQFVTFDRDWDFGGLDLAKSHIGGIQRGHCWFIPRTFRESSGVECRSSVNGAIGAPLQGELGCKI</sequence>
<keyword evidence="2" id="KW-0378">Hydrolase</keyword>
<dbReference type="EMBL" id="VJMJ01000187">
    <property type="protein sequence ID" value="KAF0727859.1"/>
    <property type="molecule type" value="Genomic_DNA"/>
</dbReference>
<evidence type="ECO:0000256" key="2">
    <source>
        <dbReference type="ARBA" id="ARBA00022801"/>
    </source>
</evidence>
<protein>
    <recommendedName>
        <fullName evidence="4">Calcineurin-like phosphoesterase domain-containing protein</fullName>
    </recommendedName>
</protein>
<accession>A0A6G0WKR3</accession>
<evidence type="ECO:0000256" key="1">
    <source>
        <dbReference type="ARBA" id="ARBA00022729"/>
    </source>
</evidence>
<evidence type="ECO:0000259" key="4">
    <source>
        <dbReference type="Pfam" id="PF00149"/>
    </source>
</evidence>